<gene>
    <name evidence="1" type="primary">MAT1-1-10</name>
</gene>
<sequence length="501" mass="57637">MPQQYLSYHDHFLLDHERREAILRLGQTLIQMKNDLVFFPRTPYNPKIRKVMVFCIATLKEFKIKNLHPALLDQHKDIYPLAHLYNLGVQILALREVNIRLEKDIIKWDRNLKALQDSLPEYSEDVGLILAEVHEFLAFATVANQIHPFDTLTSSSIKCAAIAAKNSGSPIEDSHAISILQAAFTIQTALHIQRTSNSGINHVITNVVPLPQIAISICSSWYNCYKSYTSCTVNNTISTVIRFENLVTWFTNARRRLIGGDQTISPGLKSIVNEALSKPSKIDCHVQDKSDNGDGDPEWEVPLSRLIAEFLDELGDAPGFVSFDHIIINHFNIEPRINPMFFVNITTDKLTQGCQHLLKSIYNLFNEISSACLDIFQRAHWLNKRRYDYALKAKRDIDDNCLRAITILLATRGPNQNYFEWKRHSRSELLEAIFEIYPDPNMVEEEYLSNVTGMNINQIHTWCKRSLDPNPYTRIHYLIMRSVLYRRHKLNRPSHGSRKGG</sequence>
<protein>
    <submittedName>
        <fullName evidence="1">MAT1-1-10 protein</fullName>
    </submittedName>
</protein>
<organism evidence="1">
    <name type="scientific">Morchella purpurascens</name>
    <dbReference type="NCBI Taxonomy" id="1579550"/>
    <lineage>
        <taxon>Eukaryota</taxon>
        <taxon>Fungi</taxon>
        <taxon>Dikarya</taxon>
        <taxon>Ascomycota</taxon>
        <taxon>Pezizomycotina</taxon>
        <taxon>Pezizomycetes</taxon>
        <taxon>Pezizales</taxon>
        <taxon>Morchellaceae</taxon>
        <taxon>Morchella</taxon>
    </lineage>
</organism>
<evidence type="ECO:0000313" key="1">
    <source>
        <dbReference type="EMBL" id="QQL94643.1"/>
    </source>
</evidence>
<accession>A0A7T7FRJ6</accession>
<dbReference type="AlphaFoldDB" id="A0A7T7FRJ6"/>
<name>A0A7T7FRJ6_9PEZI</name>
<reference evidence="1" key="1">
    <citation type="submission" date="2019-10" db="EMBL/GenBank/DDBJ databases">
        <title>Structure and evolution of the mating type locus in genus Morchella.</title>
        <authorList>
            <person name="Chai H."/>
            <person name="Liu P."/>
            <person name="Chen W."/>
            <person name="Zhao Y."/>
        </authorList>
    </citation>
    <scope>NUCLEOTIDE SEQUENCE</scope>
    <source>
        <strain evidence="1">YAASM23-11</strain>
    </source>
</reference>
<proteinExistence type="predicted"/>
<dbReference type="EMBL" id="MN589929">
    <property type="protein sequence ID" value="QQL94643.1"/>
    <property type="molecule type" value="Genomic_DNA"/>
</dbReference>